<evidence type="ECO:0000313" key="1">
    <source>
        <dbReference type="EMBL" id="WXG68623.1"/>
    </source>
</evidence>
<dbReference type="RefSeq" id="WP_338888947.1">
    <property type="nucleotide sequence ID" value="NZ_CP147846.1"/>
</dbReference>
<sequence>MRDTVPNNLDQAILAFGRAWWRYGGGSDEDIYVEFGLSARSYFERLRIVLDGQAAASLDEQTRAQMHAICMRRLH</sequence>
<dbReference type="InterPro" id="IPR021678">
    <property type="entry name" value="DUF3263"/>
</dbReference>
<evidence type="ECO:0000313" key="2">
    <source>
        <dbReference type="Proteomes" id="UP001432000"/>
    </source>
</evidence>
<reference evidence="1 2" key="1">
    <citation type="submission" date="2024-03" db="EMBL/GenBank/DDBJ databases">
        <title>Natural products discovery in diverse microorganisms through a two-stage MS feature dereplication strategy.</title>
        <authorList>
            <person name="Zhang R."/>
        </authorList>
    </citation>
    <scope>NUCLEOTIDE SEQUENCE [LARGE SCALE GENOMIC DNA]</scope>
    <source>
        <strain evidence="1 2">18930</strain>
    </source>
</reference>
<keyword evidence="2" id="KW-1185">Reference proteome</keyword>
<dbReference type="Proteomes" id="UP001432000">
    <property type="component" value="Chromosome"/>
</dbReference>
<accession>A0ABZ2PL67</accession>
<dbReference type="Pfam" id="PF11662">
    <property type="entry name" value="DUF3263"/>
    <property type="match status" value="1"/>
</dbReference>
<name>A0ABZ2PL67_9NOCA</name>
<protein>
    <submittedName>
        <fullName evidence="1">DUF3263 domain-containing protein</fullName>
    </submittedName>
</protein>
<organism evidence="1 2">
    <name type="scientific">Rhodococcus sovatensis</name>
    <dbReference type="NCBI Taxonomy" id="1805840"/>
    <lineage>
        <taxon>Bacteria</taxon>
        <taxon>Bacillati</taxon>
        <taxon>Actinomycetota</taxon>
        <taxon>Actinomycetes</taxon>
        <taxon>Mycobacteriales</taxon>
        <taxon>Nocardiaceae</taxon>
        <taxon>Rhodococcus</taxon>
    </lineage>
</organism>
<proteinExistence type="predicted"/>
<gene>
    <name evidence="1" type="ORF">WDS16_26115</name>
</gene>
<dbReference type="EMBL" id="CP147846">
    <property type="protein sequence ID" value="WXG68623.1"/>
    <property type="molecule type" value="Genomic_DNA"/>
</dbReference>